<evidence type="ECO:0000313" key="10">
    <source>
        <dbReference type="Proteomes" id="UP000434276"/>
    </source>
</evidence>
<name>A0A5S9TCS6_ARATH</name>
<gene>
    <name evidence="8" type="ORF">AN1_LOCUS972</name>
    <name evidence="7" type="ORF">C24_LOCUS887</name>
</gene>
<dbReference type="InterPro" id="IPR051442">
    <property type="entry name" value="B3_domain"/>
</dbReference>
<keyword evidence="2" id="KW-0805">Transcription regulation</keyword>
<feature type="domain" description="TF-B3" evidence="6">
    <location>
        <begin position="7"/>
        <end position="101"/>
    </location>
</feature>
<evidence type="ECO:0000256" key="5">
    <source>
        <dbReference type="ARBA" id="ARBA00023242"/>
    </source>
</evidence>
<accession>A0A5S9TCS6</accession>
<accession>A0A654E812</accession>
<dbReference type="KEGG" id="ath:AT1G08985"/>
<dbReference type="PROSITE" id="PS50863">
    <property type="entry name" value="B3"/>
    <property type="match status" value="1"/>
</dbReference>
<dbReference type="PANTHER" id="PTHR34269">
    <property type="entry name" value="TRANSCRIPTION FACTOR B3-DOMAIN FAMILY-RELATED"/>
    <property type="match status" value="1"/>
</dbReference>
<keyword evidence="5" id="KW-0539">Nucleus</keyword>
<dbReference type="InterPro" id="IPR003340">
    <property type="entry name" value="B3_DNA-bd"/>
</dbReference>
<evidence type="ECO:0000256" key="4">
    <source>
        <dbReference type="ARBA" id="ARBA00023163"/>
    </source>
</evidence>
<keyword evidence="3" id="KW-0238">DNA-binding</keyword>
<evidence type="ECO:0000259" key="6">
    <source>
        <dbReference type="PROSITE" id="PS50863"/>
    </source>
</evidence>
<evidence type="ECO:0000256" key="2">
    <source>
        <dbReference type="ARBA" id="ARBA00023015"/>
    </source>
</evidence>
<evidence type="ECO:0000256" key="3">
    <source>
        <dbReference type="ARBA" id="ARBA00023125"/>
    </source>
</evidence>
<dbReference type="GO" id="GO:0003677">
    <property type="term" value="F:DNA binding"/>
    <property type="evidence" value="ECO:0007669"/>
    <property type="project" value="UniProtKB-KW"/>
</dbReference>
<dbReference type="SMR" id="A0A5S9TCS6"/>
<dbReference type="OrthoDB" id="1035564at2759"/>
<dbReference type="RefSeq" id="NP_849620.1">
    <property type="nucleotide sequence ID" value="NM_179289.2"/>
</dbReference>
<dbReference type="AlphaFoldDB" id="A0A5S9TCS6"/>
<evidence type="ECO:0000313" key="7">
    <source>
        <dbReference type="EMBL" id="CAA0181092.1"/>
    </source>
</evidence>
<keyword evidence="4" id="KW-0804">Transcription</keyword>
<dbReference type="Proteomes" id="UP000434276">
    <property type="component" value="Unassembled WGS sequence"/>
</dbReference>
<dbReference type="SUPFAM" id="SSF101936">
    <property type="entry name" value="DNA-binding pseudobarrel domain"/>
    <property type="match status" value="1"/>
</dbReference>
<reference evidence="7 10" key="1">
    <citation type="submission" date="2019-12" db="EMBL/GenBank/DDBJ databases">
        <authorList>
            <person name="Jiao W.-B."/>
            <person name="Schneeberger K."/>
        </authorList>
    </citation>
    <scope>NUCLEOTIDE SEQUENCE [LARGE SCALE GENOMIC DNA]</scope>
    <source>
        <strain evidence="9">cv. An-1</strain>
        <strain evidence="10">cv. C24</strain>
    </source>
</reference>
<dbReference type="Pfam" id="PF02362">
    <property type="entry name" value="B3"/>
    <property type="match status" value="1"/>
</dbReference>
<proteinExistence type="predicted"/>
<sequence length="101" mass="11732">MDPNMMIVKTLSETDCSHDNKLILPRDKVENIVRSTGVPVPRMGIQVEILDNTNSYWVNLRQSQRGYFIGRGWGELRDARNLKAGDVIKLYWQNTKFIFSM</sequence>
<dbReference type="OMA" id="DNDKSYW"/>
<comment type="subcellular location">
    <subcellularLocation>
        <location evidence="1">Nucleus</location>
    </subcellularLocation>
</comment>
<dbReference type="GO" id="GO:0005634">
    <property type="term" value="C:nucleus"/>
    <property type="evidence" value="ECO:0007669"/>
    <property type="project" value="UniProtKB-SubCell"/>
</dbReference>
<protein>
    <recommendedName>
        <fullName evidence="6">TF-B3 domain-containing protein</fullName>
    </recommendedName>
</protein>
<dbReference type="PANTHER" id="PTHR34269:SF15">
    <property type="entry name" value="TF-B3 DOMAIN-CONTAINING PROTEIN"/>
    <property type="match status" value="1"/>
</dbReference>
<dbReference type="CDD" id="cd10017">
    <property type="entry name" value="B3_DNA"/>
    <property type="match status" value="1"/>
</dbReference>
<dbReference type="ExpressionAtlas" id="A0A5S9TCS6">
    <property type="expression patterns" value="baseline and differential"/>
</dbReference>
<organism evidence="7 10">
    <name type="scientific">Arabidopsis thaliana</name>
    <name type="common">Mouse-ear cress</name>
    <dbReference type="NCBI Taxonomy" id="3702"/>
    <lineage>
        <taxon>Eukaryota</taxon>
        <taxon>Viridiplantae</taxon>
        <taxon>Streptophyta</taxon>
        <taxon>Embryophyta</taxon>
        <taxon>Tracheophyta</taxon>
        <taxon>Spermatophyta</taxon>
        <taxon>Magnoliopsida</taxon>
        <taxon>eudicotyledons</taxon>
        <taxon>Gunneridae</taxon>
        <taxon>Pentapetalae</taxon>
        <taxon>rosids</taxon>
        <taxon>malvids</taxon>
        <taxon>Brassicales</taxon>
        <taxon>Brassicaceae</taxon>
        <taxon>Camelineae</taxon>
        <taxon>Arabidopsis</taxon>
    </lineage>
</organism>
<dbReference type="Gene3D" id="2.40.330.10">
    <property type="entry name" value="DNA-binding pseudobarrel domain"/>
    <property type="match status" value="1"/>
</dbReference>
<dbReference type="Proteomes" id="UP000426265">
    <property type="component" value="Unassembled WGS sequence"/>
</dbReference>
<evidence type="ECO:0000256" key="1">
    <source>
        <dbReference type="ARBA" id="ARBA00004123"/>
    </source>
</evidence>
<dbReference type="InterPro" id="IPR015300">
    <property type="entry name" value="DNA-bd_pseudobarrel_sf"/>
</dbReference>
<evidence type="ECO:0000313" key="9">
    <source>
        <dbReference type="Proteomes" id="UP000426265"/>
    </source>
</evidence>
<evidence type="ECO:0000313" key="8">
    <source>
        <dbReference type="EMBL" id="VYS45469.1"/>
    </source>
</evidence>
<dbReference type="SMART" id="SM01019">
    <property type="entry name" value="B3"/>
    <property type="match status" value="1"/>
</dbReference>
<dbReference type="EMBL" id="CACSHJ010000087">
    <property type="protein sequence ID" value="CAA0181092.1"/>
    <property type="molecule type" value="Genomic_DNA"/>
</dbReference>
<dbReference type="EMBL" id="CACRSJ010000104">
    <property type="protein sequence ID" value="VYS45469.1"/>
    <property type="molecule type" value="Genomic_DNA"/>
</dbReference>